<organism evidence="4 5">
    <name type="scientific">Leptolyngbya foveolarum</name>
    <dbReference type="NCBI Taxonomy" id="47253"/>
    <lineage>
        <taxon>Bacteria</taxon>
        <taxon>Bacillati</taxon>
        <taxon>Cyanobacteriota</taxon>
        <taxon>Cyanophyceae</taxon>
        <taxon>Leptolyngbyales</taxon>
        <taxon>Leptolyngbyaceae</taxon>
        <taxon>Leptolyngbya group</taxon>
        <taxon>Leptolyngbya</taxon>
    </lineage>
</organism>
<dbReference type="SUPFAM" id="SSF53590">
    <property type="entry name" value="Nucleoside hydrolase"/>
    <property type="match status" value="1"/>
</dbReference>
<sequence>MHSPLIVDCDPGVDDAIALLLALAPAHPLPLLGITTVAGNVPLALTHRNARKICALAGKPETPVYAGCPRPLLRSLATAEEVHGATGLQGADLPKPVGTAPTQHAVDFLISQLLNAAEPITLAVLGPLTNIAVALIQSPQIAKNIKQLVIMGGARGQGNITPSAEFNIYVDPHAAHVVFTAGIPTVLFTLDTTHQVLTTPERLKRIQAIGNPVATAAAGMLAFYGQGDRNIYNLPGGPLHDPCVIAYLLNQDLFTTKQVPIAIETTGEQTIGRTVIDWYGEAPSTVQVADTVNAEGLYELLIDALASYS</sequence>
<comment type="caution">
    <text evidence="4">The sequence shown here is derived from an EMBL/GenBank/DDBJ whole genome shotgun (WGS) entry which is preliminary data.</text>
</comment>
<dbReference type="Pfam" id="PF01156">
    <property type="entry name" value="IU_nuc_hydro"/>
    <property type="match status" value="1"/>
</dbReference>
<dbReference type="GO" id="GO:0005829">
    <property type="term" value="C:cytosol"/>
    <property type="evidence" value="ECO:0007669"/>
    <property type="project" value="TreeGrafter"/>
</dbReference>
<evidence type="ECO:0000259" key="3">
    <source>
        <dbReference type="Pfam" id="PF01156"/>
    </source>
</evidence>
<evidence type="ECO:0000256" key="2">
    <source>
        <dbReference type="ARBA" id="ARBA00023295"/>
    </source>
</evidence>
<dbReference type="Gene3D" id="3.90.245.10">
    <property type="entry name" value="Ribonucleoside hydrolase-like"/>
    <property type="match status" value="1"/>
</dbReference>
<evidence type="ECO:0000313" key="4">
    <source>
        <dbReference type="EMBL" id="PZO17528.1"/>
    </source>
</evidence>
<dbReference type="GO" id="GO:0045437">
    <property type="term" value="F:uridine nucleosidase activity"/>
    <property type="evidence" value="ECO:0007669"/>
    <property type="project" value="UniProtKB-ARBA"/>
</dbReference>
<dbReference type="InterPro" id="IPR023186">
    <property type="entry name" value="IUNH"/>
</dbReference>
<gene>
    <name evidence="4" type="ORF">DCF25_11100</name>
</gene>
<protein>
    <submittedName>
        <fullName evidence="4">Nucleoside hydrolase</fullName>
    </submittedName>
</protein>
<reference evidence="5" key="1">
    <citation type="submission" date="2018-04" db="EMBL/GenBank/DDBJ databases">
        <authorList>
            <person name="Cornet L."/>
        </authorList>
    </citation>
    <scope>NUCLEOTIDE SEQUENCE [LARGE SCALE GENOMIC DNA]</scope>
</reference>
<dbReference type="Proteomes" id="UP000249354">
    <property type="component" value="Unassembled WGS sequence"/>
</dbReference>
<dbReference type="AlphaFoldDB" id="A0A2W4WE77"/>
<dbReference type="InterPro" id="IPR015910">
    <property type="entry name" value="I/U_nuclsd_hydro_CS"/>
</dbReference>
<feature type="domain" description="Inosine/uridine-preferring nucleoside hydrolase" evidence="3">
    <location>
        <begin position="5"/>
        <end position="298"/>
    </location>
</feature>
<dbReference type="PANTHER" id="PTHR12304:SF4">
    <property type="entry name" value="URIDINE NUCLEOSIDASE"/>
    <property type="match status" value="1"/>
</dbReference>
<accession>A0A2W4WE77</accession>
<reference evidence="4 5" key="2">
    <citation type="submission" date="2018-06" db="EMBL/GenBank/DDBJ databases">
        <title>Metagenomic assembly of (sub)arctic Cyanobacteria and their associated microbiome from non-axenic cultures.</title>
        <authorList>
            <person name="Baurain D."/>
        </authorList>
    </citation>
    <scope>NUCLEOTIDE SEQUENCE [LARGE SCALE GENOMIC DNA]</scope>
    <source>
        <strain evidence="4">ULC129bin1</strain>
    </source>
</reference>
<dbReference type="EMBL" id="QBMC01000067">
    <property type="protein sequence ID" value="PZO17528.1"/>
    <property type="molecule type" value="Genomic_DNA"/>
</dbReference>
<proteinExistence type="predicted"/>
<dbReference type="InterPro" id="IPR036452">
    <property type="entry name" value="Ribo_hydro-like"/>
</dbReference>
<dbReference type="PANTHER" id="PTHR12304">
    <property type="entry name" value="INOSINE-URIDINE PREFERRING NUCLEOSIDE HYDROLASE"/>
    <property type="match status" value="1"/>
</dbReference>
<name>A0A2W4WE77_9CYAN</name>
<evidence type="ECO:0000256" key="1">
    <source>
        <dbReference type="ARBA" id="ARBA00022801"/>
    </source>
</evidence>
<dbReference type="CDD" id="cd02651">
    <property type="entry name" value="nuc_hydro_IU_UC_XIUA"/>
    <property type="match status" value="1"/>
</dbReference>
<dbReference type="PROSITE" id="PS01247">
    <property type="entry name" value="IUNH"/>
    <property type="match status" value="1"/>
</dbReference>
<keyword evidence="2" id="KW-0326">Glycosidase</keyword>
<dbReference type="InterPro" id="IPR001910">
    <property type="entry name" value="Inosine/uridine_hydrolase_dom"/>
</dbReference>
<dbReference type="GO" id="GO:0006152">
    <property type="term" value="P:purine nucleoside catabolic process"/>
    <property type="evidence" value="ECO:0007669"/>
    <property type="project" value="TreeGrafter"/>
</dbReference>
<keyword evidence="1 4" id="KW-0378">Hydrolase</keyword>
<dbReference type="GO" id="GO:0008477">
    <property type="term" value="F:purine nucleosidase activity"/>
    <property type="evidence" value="ECO:0007669"/>
    <property type="project" value="TreeGrafter"/>
</dbReference>
<evidence type="ECO:0000313" key="5">
    <source>
        <dbReference type="Proteomes" id="UP000249354"/>
    </source>
</evidence>